<dbReference type="Pfam" id="PF08799">
    <property type="entry name" value="PRP4"/>
    <property type="match status" value="1"/>
</dbReference>
<evidence type="ECO:0000313" key="13">
    <source>
        <dbReference type="Proteomes" id="UP000320475"/>
    </source>
</evidence>
<gene>
    <name evidence="11" type="ORF">SeLEV6574_g05265</name>
    <name evidence="10" type="ORF">SeMB42_g05589</name>
</gene>
<dbReference type="Pfam" id="PF02840">
    <property type="entry name" value="Prp18"/>
    <property type="match status" value="1"/>
</dbReference>
<dbReference type="GO" id="GO:0005682">
    <property type="term" value="C:U5 snRNP"/>
    <property type="evidence" value="ECO:0007669"/>
    <property type="project" value="TreeGrafter"/>
</dbReference>
<feature type="region of interest" description="Disordered" evidence="8">
    <location>
        <begin position="43"/>
        <end position="94"/>
    </location>
</feature>
<keyword evidence="5" id="KW-0747">Spliceosome</keyword>
<dbReference type="Gene3D" id="1.20.940.10">
    <property type="entry name" value="Functional domain of the splicing factor Prp18"/>
    <property type="match status" value="1"/>
</dbReference>
<dbReference type="STRING" id="286115.A0A507CQN8"/>
<evidence type="ECO:0000256" key="1">
    <source>
        <dbReference type="ARBA" id="ARBA00004123"/>
    </source>
</evidence>
<evidence type="ECO:0000256" key="4">
    <source>
        <dbReference type="ARBA" id="ARBA00022664"/>
    </source>
</evidence>
<evidence type="ECO:0000259" key="9">
    <source>
        <dbReference type="SMART" id="SM00500"/>
    </source>
</evidence>
<evidence type="ECO:0000313" key="12">
    <source>
        <dbReference type="Proteomes" id="UP000317494"/>
    </source>
</evidence>
<evidence type="ECO:0000256" key="7">
    <source>
        <dbReference type="ARBA" id="ARBA00023242"/>
    </source>
</evidence>
<keyword evidence="6" id="KW-0508">mRNA splicing</keyword>
<feature type="domain" description="Pre-mRNA processing factor 4 (PRP4)-like" evidence="9">
    <location>
        <begin position="98"/>
        <end position="150"/>
    </location>
</feature>
<dbReference type="VEuPathDB" id="FungiDB:SeMB42_g05589"/>
<evidence type="ECO:0000313" key="10">
    <source>
        <dbReference type="EMBL" id="TPX41390.1"/>
    </source>
</evidence>
<comment type="subcellular location">
    <subcellularLocation>
        <location evidence="1">Nucleus</location>
    </subcellularLocation>
</comment>
<organism evidence="10 12">
    <name type="scientific">Synchytrium endobioticum</name>
    <dbReference type="NCBI Taxonomy" id="286115"/>
    <lineage>
        <taxon>Eukaryota</taxon>
        <taxon>Fungi</taxon>
        <taxon>Fungi incertae sedis</taxon>
        <taxon>Chytridiomycota</taxon>
        <taxon>Chytridiomycota incertae sedis</taxon>
        <taxon>Chytridiomycetes</taxon>
        <taxon>Synchytriales</taxon>
        <taxon>Synchytriaceae</taxon>
        <taxon>Synchytrium</taxon>
    </lineage>
</organism>
<evidence type="ECO:0000256" key="5">
    <source>
        <dbReference type="ARBA" id="ARBA00022728"/>
    </source>
</evidence>
<dbReference type="GO" id="GO:0071021">
    <property type="term" value="C:U2-type post-spliceosomal complex"/>
    <property type="evidence" value="ECO:0007669"/>
    <property type="project" value="TreeGrafter"/>
</dbReference>
<evidence type="ECO:0000256" key="6">
    <source>
        <dbReference type="ARBA" id="ARBA00023187"/>
    </source>
</evidence>
<dbReference type="PANTHER" id="PTHR13007">
    <property type="entry name" value="PRE-MRNA SPLICING FACTOR-RELATED"/>
    <property type="match status" value="1"/>
</dbReference>
<name>A0A507CQN8_9FUNG</name>
<dbReference type="AlphaFoldDB" id="A0A507CQN8"/>
<protein>
    <recommendedName>
        <fullName evidence="3">Pre-mRNA-splicing factor 18</fullName>
    </recommendedName>
</protein>
<dbReference type="InterPro" id="IPR004098">
    <property type="entry name" value="Prp18"/>
</dbReference>
<reference evidence="12 13" key="1">
    <citation type="journal article" date="2019" name="Sci. Rep.">
        <title>Comparative genomics of chytrid fungi reveal insights into the obligate biotrophic and pathogenic lifestyle of Synchytrium endobioticum.</title>
        <authorList>
            <person name="van de Vossenberg B.T.L.H."/>
            <person name="Warris S."/>
            <person name="Nguyen H.D.T."/>
            <person name="van Gent-Pelzer M.P.E."/>
            <person name="Joly D.L."/>
            <person name="van de Geest H.C."/>
            <person name="Bonants P.J.M."/>
            <person name="Smith D.S."/>
            <person name="Levesque C.A."/>
            <person name="van der Lee T.A.J."/>
        </authorList>
    </citation>
    <scope>NUCLEOTIDE SEQUENCE [LARGE SCALE GENOMIC DNA]</scope>
    <source>
        <strain evidence="11 13">LEV6574</strain>
        <strain evidence="10 12">MB42</strain>
    </source>
</reference>
<sequence>MADFLSKEIERKRKERDELTLKLGSQDKKYFKKADLEKLREDEYRKEQERKEAERLAKLGISTITDSRDRSSSSPSQVTRTRKSNSTATPEIDDDYLLPDEDVVRRLRAIDQPIRLFAETDKERIKRLRSLESQYEERGGREGQRNDWRKALEATNKEITSALLMKSNSDTNSSHDNEGSSKKRKQDKEENIDTTPISLGLYEKEPEACRKLIRIYIKRMVKEWEDDLLSRDDHFKSSQQGRLQITTMNQSLEYMKPFFKGLKKRDVPVDVEARLAEICHWVQKREYQLANDVYLRMSIGNAPWPIGVTMVGIHERSGREKIFSSNVAHALNDETQRKWIQSLKRLMTWLQQKYPPDDLAKLMG</sequence>
<dbReference type="EMBL" id="QEAN01000273">
    <property type="protein sequence ID" value="TPX41390.1"/>
    <property type="molecule type" value="Genomic_DNA"/>
</dbReference>
<evidence type="ECO:0000313" key="11">
    <source>
        <dbReference type="EMBL" id="TPX43061.1"/>
    </source>
</evidence>
<dbReference type="GO" id="GO:0046540">
    <property type="term" value="C:U4/U6 x U5 tri-snRNP complex"/>
    <property type="evidence" value="ECO:0007669"/>
    <property type="project" value="TreeGrafter"/>
</dbReference>
<dbReference type="SMART" id="SM00500">
    <property type="entry name" value="SFM"/>
    <property type="match status" value="1"/>
</dbReference>
<accession>A0A507CQN8</accession>
<keyword evidence="7" id="KW-0539">Nucleus</keyword>
<proteinExistence type="inferred from homology"/>
<evidence type="ECO:0000256" key="3">
    <source>
        <dbReference type="ARBA" id="ARBA00018242"/>
    </source>
</evidence>
<dbReference type="InterPro" id="IPR039979">
    <property type="entry name" value="PRPF18"/>
</dbReference>
<feature type="compositionally biased region" description="Basic and acidic residues" evidence="8">
    <location>
        <begin position="173"/>
        <end position="191"/>
    </location>
</feature>
<dbReference type="GO" id="GO:0000350">
    <property type="term" value="P:generation of catalytic spliceosome for second transesterification step"/>
    <property type="evidence" value="ECO:0007669"/>
    <property type="project" value="TreeGrafter"/>
</dbReference>
<evidence type="ECO:0000256" key="2">
    <source>
        <dbReference type="ARBA" id="ARBA00008137"/>
    </source>
</evidence>
<dbReference type="Proteomes" id="UP000317494">
    <property type="component" value="Unassembled WGS sequence"/>
</dbReference>
<feature type="region of interest" description="Disordered" evidence="8">
    <location>
        <begin position="164"/>
        <end position="192"/>
    </location>
</feature>
<comment type="similarity">
    <text evidence="2">Belongs to the PRP18 family.</text>
</comment>
<dbReference type="Gene3D" id="4.10.280.110">
    <property type="entry name" value="Pre-mRNA processing factor 4 domain"/>
    <property type="match status" value="1"/>
</dbReference>
<comment type="caution">
    <text evidence="10">The sequence shown here is derived from an EMBL/GenBank/DDBJ whole genome shotgun (WGS) entry which is preliminary data.</text>
</comment>
<dbReference type="InterPro" id="IPR014906">
    <property type="entry name" value="PRP4-like"/>
</dbReference>
<dbReference type="Proteomes" id="UP000320475">
    <property type="component" value="Unassembled WGS sequence"/>
</dbReference>
<dbReference type="SUPFAM" id="SSF47938">
    <property type="entry name" value="Functional domain of the splicing factor Prp18"/>
    <property type="match status" value="1"/>
</dbReference>
<keyword evidence="12" id="KW-1185">Reference proteome</keyword>
<dbReference type="PANTHER" id="PTHR13007:SF19">
    <property type="entry name" value="PRE-MRNA-SPLICING FACTOR 18"/>
    <property type="match status" value="1"/>
</dbReference>
<evidence type="ECO:0000256" key="8">
    <source>
        <dbReference type="SAM" id="MobiDB-lite"/>
    </source>
</evidence>
<dbReference type="SUPFAM" id="SSF158230">
    <property type="entry name" value="PRP4-like"/>
    <property type="match status" value="1"/>
</dbReference>
<feature type="compositionally biased region" description="Polar residues" evidence="8">
    <location>
        <begin position="75"/>
        <end position="89"/>
    </location>
</feature>
<dbReference type="OrthoDB" id="10261918at2759"/>
<feature type="compositionally biased region" description="Basic and acidic residues" evidence="8">
    <location>
        <begin position="43"/>
        <end position="57"/>
    </location>
</feature>
<dbReference type="EMBL" id="QEAM01000241">
    <property type="protein sequence ID" value="TPX43061.1"/>
    <property type="molecule type" value="Genomic_DNA"/>
</dbReference>
<dbReference type="InterPro" id="IPR036285">
    <property type="entry name" value="PRP4-like_sf"/>
</dbReference>
<keyword evidence="4" id="KW-0507">mRNA processing</keyword>